<proteinExistence type="inferred from homology"/>
<comment type="subcellular location">
    <subcellularLocation>
        <location evidence="3">Cytoplasm</location>
    </subcellularLocation>
</comment>
<evidence type="ECO:0000256" key="2">
    <source>
        <dbReference type="ARBA" id="ARBA00001946"/>
    </source>
</evidence>
<dbReference type="SUPFAM" id="SSF56059">
    <property type="entry name" value="Glutathione synthetase ATP-binding domain-like"/>
    <property type="match status" value="1"/>
</dbReference>
<feature type="domain" description="ATP-grasp" evidence="14">
    <location>
        <begin position="113"/>
        <end position="316"/>
    </location>
</feature>
<evidence type="ECO:0000256" key="4">
    <source>
        <dbReference type="ARBA" id="ARBA00010871"/>
    </source>
</evidence>
<dbReference type="GO" id="GO:0046872">
    <property type="term" value="F:metal ion binding"/>
    <property type="evidence" value="ECO:0007669"/>
    <property type="project" value="InterPro"/>
</dbReference>
<protein>
    <recommendedName>
        <fullName evidence="5">D-alanine--D-alanine ligase</fullName>
        <ecNumber evidence="5">6.3.2.4</ecNumber>
    </recommendedName>
</protein>
<keyword evidence="8 13" id="KW-0547">Nucleotide-binding</keyword>
<keyword evidence="16" id="KW-1185">Reference proteome</keyword>
<comment type="similarity">
    <text evidence="4">Belongs to the D-alanine--D-alanine ligase family.</text>
</comment>
<dbReference type="GO" id="GO:0005524">
    <property type="term" value="F:ATP binding"/>
    <property type="evidence" value="ECO:0007669"/>
    <property type="project" value="UniProtKB-UniRule"/>
</dbReference>
<dbReference type="Proteomes" id="UP000002191">
    <property type="component" value="Chromosome"/>
</dbReference>
<dbReference type="PANTHER" id="PTHR23132:SF23">
    <property type="entry name" value="D-ALANINE--D-ALANINE LIGASE B"/>
    <property type="match status" value="1"/>
</dbReference>
<dbReference type="InterPro" id="IPR000291">
    <property type="entry name" value="D-Ala_lig_Van_CS"/>
</dbReference>
<evidence type="ECO:0000256" key="5">
    <source>
        <dbReference type="ARBA" id="ARBA00012216"/>
    </source>
</evidence>
<dbReference type="Gene3D" id="3.30.470.20">
    <property type="entry name" value="ATP-grasp fold, B domain"/>
    <property type="match status" value="1"/>
</dbReference>
<evidence type="ECO:0000256" key="11">
    <source>
        <dbReference type="ARBA" id="ARBA00022984"/>
    </source>
</evidence>
<dbReference type="EC" id="6.3.2.4" evidence="5"/>
<dbReference type="GO" id="GO:0005737">
    <property type="term" value="C:cytoplasm"/>
    <property type="evidence" value="ECO:0007669"/>
    <property type="project" value="UniProtKB-SubCell"/>
</dbReference>
<keyword evidence="6" id="KW-0963">Cytoplasm</keyword>
<evidence type="ECO:0000256" key="9">
    <source>
        <dbReference type="ARBA" id="ARBA00022840"/>
    </source>
</evidence>
<dbReference type="GO" id="GO:0008360">
    <property type="term" value="P:regulation of cell shape"/>
    <property type="evidence" value="ECO:0007669"/>
    <property type="project" value="UniProtKB-KW"/>
</dbReference>
<keyword evidence="7 15" id="KW-0436">Ligase</keyword>
<dbReference type="PANTHER" id="PTHR23132">
    <property type="entry name" value="D-ALANINE--D-ALANINE LIGASE"/>
    <property type="match status" value="1"/>
</dbReference>
<evidence type="ECO:0000256" key="13">
    <source>
        <dbReference type="PROSITE-ProRule" id="PRU00409"/>
    </source>
</evidence>
<accession>E6VWU8</accession>
<comment type="cofactor">
    <cofactor evidence="2">
        <name>Mg(2+)</name>
        <dbReference type="ChEBI" id="CHEBI:18420"/>
    </cofactor>
</comment>
<comment type="cofactor">
    <cofactor evidence="1">
        <name>Mn(2+)</name>
        <dbReference type="ChEBI" id="CHEBI:29035"/>
    </cofactor>
</comment>
<evidence type="ECO:0000256" key="10">
    <source>
        <dbReference type="ARBA" id="ARBA00022960"/>
    </source>
</evidence>
<gene>
    <name evidence="15" type="ordered locus">Daes_2714</name>
</gene>
<dbReference type="InterPro" id="IPR011095">
    <property type="entry name" value="Dala_Dala_lig_C"/>
</dbReference>
<dbReference type="PROSITE" id="PS00844">
    <property type="entry name" value="DALA_DALA_LIGASE_2"/>
    <property type="match status" value="1"/>
</dbReference>
<dbReference type="GO" id="GO:0008716">
    <property type="term" value="F:D-alanine-D-alanine ligase activity"/>
    <property type="evidence" value="ECO:0007669"/>
    <property type="project" value="UniProtKB-EC"/>
</dbReference>
<dbReference type="InterPro" id="IPR011761">
    <property type="entry name" value="ATP-grasp"/>
</dbReference>
<keyword evidence="11" id="KW-0573">Peptidoglycan synthesis</keyword>
<keyword evidence="10" id="KW-0133">Cell shape</keyword>
<dbReference type="HOGENOM" id="CLU_039268_2_1_7"/>
<evidence type="ECO:0000259" key="14">
    <source>
        <dbReference type="PROSITE" id="PS50975"/>
    </source>
</evidence>
<evidence type="ECO:0000256" key="8">
    <source>
        <dbReference type="ARBA" id="ARBA00022741"/>
    </source>
</evidence>
<dbReference type="GO" id="GO:0009252">
    <property type="term" value="P:peptidoglycan biosynthetic process"/>
    <property type="evidence" value="ECO:0007669"/>
    <property type="project" value="UniProtKB-KW"/>
</dbReference>
<organism evidence="15 16">
    <name type="scientific">Pseudodesulfovibrio aespoeensis (strain ATCC 700646 / DSM 10631 / Aspo-2)</name>
    <name type="common">Desulfovibrio aespoeensis</name>
    <dbReference type="NCBI Taxonomy" id="643562"/>
    <lineage>
        <taxon>Bacteria</taxon>
        <taxon>Pseudomonadati</taxon>
        <taxon>Thermodesulfobacteriota</taxon>
        <taxon>Desulfovibrionia</taxon>
        <taxon>Desulfovibrionales</taxon>
        <taxon>Desulfovibrionaceae</taxon>
    </lineage>
</organism>
<reference evidence="16" key="1">
    <citation type="submission" date="2010-12" db="EMBL/GenBank/DDBJ databases">
        <title>Complete sequence of Desulfovibrio aespoeensis Aspo-2.</title>
        <authorList>
            <consortium name="US DOE Joint Genome Institute"/>
            <person name="Lucas S."/>
            <person name="Copeland A."/>
            <person name="Lapidus A."/>
            <person name="Cheng J.-F."/>
            <person name="Goodwin L."/>
            <person name="Pitluck S."/>
            <person name="Chertkov O."/>
            <person name="Misra M."/>
            <person name="Detter J.C."/>
            <person name="Han C."/>
            <person name="Tapia R."/>
            <person name="Land M."/>
            <person name="Hauser L."/>
            <person name="Kyrpides N."/>
            <person name="Ivanova N."/>
            <person name="Ovchinnikova G."/>
            <person name="Pedersen K."/>
            <person name="Jagevall S."/>
            <person name="Hazen T."/>
            <person name="Woyke T."/>
        </authorList>
    </citation>
    <scope>NUCLEOTIDE SEQUENCE [LARGE SCALE GENOMIC DNA]</scope>
    <source>
        <strain evidence="16">ATCC 700646 / DSM 10631 / Aspo-2</strain>
    </source>
</reference>
<evidence type="ECO:0000313" key="15">
    <source>
        <dbReference type="EMBL" id="ADU63710.1"/>
    </source>
</evidence>
<dbReference type="EMBL" id="CP002431">
    <property type="protein sequence ID" value="ADU63710.1"/>
    <property type="molecule type" value="Genomic_DNA"/>
</dbReference>
<dbReference type="InterPro" id="IPR013815">
    <property type="entry name" value="ATP_grasp_subdomain_1"/>
</dbReference>
<dbReference type="Gene3D" id="3.30.1490.20">
    <property type="entry name" value="ATP-grasp fold, A domain"/>
    <property type="match status" value="1"/>
</dbReference>
<dbReference type="KEGG" id="das:Daes_2714"/>
<keyword evidence="9 13" id="KW-0067">ATP-binding</keyword>
<comment type="catalytic activity">
    <reaction evidence="12">
        <text>2 D-alanine + ATP = D-alanyl-D-alanine + ADP + phosphate + H(+)</text>
        <dbReference type="Rhea" id="RHEA:11224"/>
        <dbReference type="ChEBI" id="CHEBI:15378"/>
        <dbReference type="ChEBI" id="CHEBI:30616"/>
        <dbReference type="ChEBI" id="CHEBI:43474"/>
        <dbReference type="ChEBI" id="CHEBI:57416"/>
        <dbReference type="ChEBI" id="CHEBI:57822"/>
        <dbReference type="ChEBI" id="CHEBI:456216"/>
        <dbReference type="EC" id="6.3.2.4"/>
    </reaction>
</comment>
<sequence length="334" mass="36186">MNIGMTYDLKDDYLKEGLSCEEAAEFDSEVTIAGIERVLTGLGHAVDRIGNISALVARLAAGDRWDMVFNIAEGLHGLGREAQVPALLDAWSIPYSFSGPELMALTLHKGWTNAVVRSLGVATADFAVVTRIEDVDSMSLPFPLFVKPVAEGTSKGITERSLVRDPAALREVCADLLTTFRQPALVETYLPGREFTVGLLGSGDESRVAGVIEVRAVGKGDATAYTYENKQDWTRRVAYELVDDEVAMAAASLALKAWRGLGCLDAGRIDVRLGADGAPRFIEVNPLPGLNPESSDLPILWRLGGKSYDALIREIFHSAARRKARNNGNREVTP</sequence>
<evidence type="ECO:0000256" key="7">
    <source>
        <dbReference type="ARBA" id="ARBA00022598"/>
    </source>
</evidence>
<name>E6VWU8_PSEA9</name>
<evidence type="ECO:0000256" key="3">
    <source>
        <dbReference type="ARBA" id="ARBA00004496"/>
    </source>
</evidence>
<dbReference type="STRING" id="643562.Daes_2714"/>
<dbReference type="Pfam" id="PF07478">
    <property type="entry name" value="Dala_Dala_lig_C"/>
    <property type="match status" value="1"/>
</dbReference>
<reference evidence="15 16" key="2">
    <citation type="journal article" date="2014" name="Genome Announc.">
        <title>Complete Genome Sequence of the Subsurface, Mesophilic Sulfate-Reducing Bacterium Desulfovibrio aespoeensis Aspo-2.</title>
        <authorList>
            <person name="Pedersen K."/>
            <person name="Bengtsson A."/>
            <person name="Edlund J."/>
            <person name="Rabe L."/>
            <person name="Hazen T."/>
            <person name="Chakraborty R."/>
            <person name="Goodwin L."/>
            <person name="Shapiro N."/>
        </authorList>
    </citation>
    <scope>NUCLEOTIDE SEQUENCE [LARGE SCALE GENOMIC DNA]</scope>
    <source>
        <strain evidence="16">ATCC 700646 / DSM 10631 / Aspo-2</strain>
    </source>
</reference>
<dbReference type="PROSITE" id="PS50975">
    <property type="entry name" value="ATP_GRASP"/>
    <property type="match status" value="1"/>
</dbReference>
<dbReference type="OrthoDB" id="9813261at2"/>
<dbReference type="RefSeq" id="WP_013515616.1">
    <property type="nucleotide sequence ID" value="NC_014844.1"/>
</dbReference>
<dbReference type="AlphaFoldDB" id="E6VWU8"/>
<evidence type="ECO:0000256" key="12">
    <source>
        <dbReference type="ARBA" id="ARBA00047614"/>
    </source>
</evidence>
<dbReference type="eggNOG" id="COG1181">
    <property type="taxonomic scope" value="Bacteria"/>
</dbReference>
<evidence type="ECO:0000256" key="6">
    <source>
        <dbReference type="ARBA" id="ARBA00022490"/>
    </source>
</evidence>
<evidence type="ECO:0000256" key="1">
    <source>
        <dbReference type="ARBA" id="ARBA00001936"/>
    </source>
</evidence>
<evidence type="ECO:0000313" key="16">
    <source>
        <dbReference type="Proteomes" id="UP000002191"/>
    </source>
</evidence>